<dbReference type="SUPFAM" id="SSF52058">
    <property type="entry name" value="L domain-like"/>
    <property type="match status" value="1"/>
</dbReference>
<dbReference type="Gene3D" id="2.60.40.1080">
    <property type="match status" value="2"/>
</dbReference>
<dbReference type="EMBL" id="CBCJ010000127">
    <property type="protein sequence ID" value="CDA71009.1"/>
    <property type="molecule type" value="Genomic_DNA"/>
</dbReference>
<dbReference type="InterPro" id="IPR032675">
    <property type="entry name" value="LRR_dom_sf"/>
</dbReference>
<name>R6CDP5_9BACT</name>
<evidence type="ECO:0000313" key="2">
    <source>
        <dbReference type="EMBL" id="CDA71009.1"/>
    </source>
</evidence>
<evidence type="ECO:0000259" key="1">
    <source>
        <dbReference type="SMART" id="SM00635"/>
    </source>
</evidence>
<feature type="domain" description="BIG2" evidence="1">
    <location>
        <begin position="54"/>
        <end position="131"/>
    </location>
</feature>
<dbReference type="Proteomes" id="UP000018362">
    <property type="component" value="Unassembled WGS sequence"/>
</dbReference>
<dbReference type="AlphaFoldDB" id="R6CDP5"/>
<dbReference type="InterPro" id="IPR053139">
    <property type="entry name" value="Surface_bspA-like"/>
</dbReference>
<dbReference type="Gene3D" id="3.80.10.10">
    <property type="entry name" value="Ribonuclease Inhibitor"/>
    <property type="match status" value="2"/>
</dbReference>
<gene>
    <name evidence="2" type="ORF">BN509_01981</name>
</gene>
<dbReference type="PANTHER" id="PTHR45661:SF3">
    <property type="entry name" value="IG-LIKE DOMAIN-CONTAINING PROTEIN"/>
    <property type="match status" value="1"/>
</dbReference>
<dbReference type="PANTHER" id="PTHR45661">
    <property type="entry name" value="SURFACE ANTIGEN"/>
    <property type="match status" value="1"/>
</dbReference>
<evidence type="ECO:0000313" key="3">
    <source>
        <dbReference type="Proteomes" id="UP000018362"/>
    </source>
</evidence>
<dbReference type="InterPro" id="IPR003343">
    <property type="entry name" value="Big_2"/>
</dbReference>
<feature type="domain" description="BIG2" evidence="1">
    <location>
        <begin position="135"/>
        <end position="211"/>
    </location>
</feature>
<sequence>MTKNSPGIPFLCKINEPQTIHIMKVRFLYLLCLLTCILPACSSDDNEPVDEPVTITGVSVSPESISLECGETKQLTAKISPENATAGDITWTSSDEAIATVSSDGTVTGISKGTATVTATVSGKSGTCEVTVTQEVQSVEISPATATLTSKGETIQLTATVLPEGAGEATWTSSDEAVATVSPEGIVTAIGEGTATITATAGEKTATCTITVSISIVDIEGNQATFHLDGASAAQVSQAISEAAQAGVTRFILTGDSEALGLYDENPFSGIQIELLDLSGVTGWQDRDADGLPELPAESFRHTGSSDFSGLQEVILPQEIQQLQDYAFYKCTNLTKITAPGVVRVNSFAFQSCTKLAEVSMPEVTYLGTNAFMSTALQVADFPKLQTLEGSVFWLCSKLTEVNLPEATTIGNATLVSQGGSRTGINTFGDCSQLEKVYLPKATTIGDDAFSNCKSLKEIELPQATTVGIKAFYNCTALTSVNLPQATALGDDVFTECTALNTIKLTAEGSISVQNTTFGPADTITKNVDLTLNINKKGETWDEFWQEEEWKDHKWKSISFVE</sequence>
<protein>
    <submittedName>
        <fullName evidence="2">Bacterial group 2 Ig-like protein</fullName>
    </submittedName>
</protein>
<dbReference type="SMART" id="SM00635">
    <property type="entry name" value="BID_2"/>
    <property type="match status" value="2"/>
</dbReference>
<accession>R6CDP5</accession>
<reference evidence="2" key="1">
    <citation type="submission" date="2012-11" db="EMBL/GenBank/DDBJ databases">
        <title>Dependencies among metagenomic species, viruses, plasmids and units of genetic variation.</title>
        <authorList>
            <person name="Nielsen H.B."/>
            <person name="Almeida M."/>
            <person name="Juncker A.S."/>
            <person name="Rasmussen S."/>
            <person name="Li J."/>
            <person name="Sunagawa S."/>
            <person name="Plichta D."/>
            <person name="Gautier L."/>
            <person name="Le Chatelier E."/>
            <person name="Peletier E."/>
            <person name="Bonde I."/>
            <person name="Nielsen T."/>
            <person name="Manichanh C."/>
            <person name="Arumugam M."/>
            <person name="Batto J."/>
            <person name="Santos M.B.Q.D."/>
            <person name="Blom N."/>
            <person name="Borruel N."/>
            <person name="Burgdorf K.S."/>
            <person name="Boumezbeur F."/>
            <person name="Casellas F."/>
            <person name="Dore J."/>
            <person name="Guarner F."/>
            <person name="Hansen T."/>
            <person name="Hildebrand F."/>
            <person name="Kaas R.S."/>
            <person name="Kennedy S."/>
            <person name="Kristiansen K."/>
            <person name="Kultima J.R."/>
            <person name="Leonard P."/>
            <person name="Levenez F."/>
            <person name="Lund O."/>
            <person name="Moumen B."/>
            <person name="Le Paslier D."/>
            <person name="Pons N."/>
            <person name="Pedersen O."/>
            <person name="Prifti E."/>
            <person name="Qin J."/>
            <person name="Raes J."/>
            <person name="Tap J."/>
            <person name="Tims S."/>
            <person name="Ussery D.W."/>
            <person name="Yamada T."/>
            <person name="MetaHit consortium"/>
            <person name="Renault P."/>
            <person name="Sicheritz-Ponten T."/>
            <person name="Bork P."/>
            <person name="Wang J."/>
            <person name="Brunak S."/>
            <person name="Ehrlich S.D."/>
        </authorList>
    </citation>
    <scope>NUCLEOTIDE SEQUENCE [LARGE SCALE GENOMIC DNA]</scope>
</reference>
<dbReference type="SUPFAM" id="SSF49373">
    <property type="entry name" value="Invasin/intimin cell-adhesion fragments"/>
    <property type="match status" value="2"/>
</dbReference>
<dbReference type="Pfam" id="PF13306">
    <property type="entry name" value="LRR_5"/>
    <property type="match status" value="2"/>
</dbReference>
<dbReference type="Pfam" id="PF02368">
    <property type="entry name" value="Big_2"/>
    <property type="match status" value="2"/>
</dbReference>
<organism evidence="2 3">
    <name type="scientific">Phocaeicola coprocola CAG:162</name>
    <dbReference type="NCBI Taxonomy" id="1263040"/>
    <lineage>
        <taxon>Bacteria</taxon>
        <taxon>Pseudomonadati</taxon>
        <taxon>Bacteroidota</taxon>
        <taxon>Bacteroidia</taxon>
        <taxon>Bacteroidales</taxon>
        <taxon>Bacteroidaceae</taxon>
        <taxon>Phocaeicola</taxon>
    </lineage>
</organism>
<dbReference type="InterPro" id="IPR026906">
    <property type="entry name" value="LRR_5"/>
</dbReference>
<proteinExistence type="predicted"/>
<comment type="caution">
    <text evidence="2">The sequence shown here is derived from an EMBL/GenBank/DDBJ whole genome shotgun (WGS) entry which is preliminary data.</text>
</comment>
<dbReference type="InterPro" id="IPR008964">
    <property type="entry name" value="Invasin/intimin_cell_adhesion"/>
</dbReference>